<evidence type="ECO:0000313" key="7">
    <source>
        <dbReference type="Proteomes" id="UP000234483"/>
    </source>
</evidence>
<evidence type="ECO:0000256" key="1">
    <source>
        <dbReference type="ARBA" id="ARBA00023015"/>
    </source>
</evidence>
<dbReference type="EMBL" id="CP026100">
    <property type="protein sequence ID" value="AYV46911.1"/>
    <property type="molecule type" value="Genomic_DNA"/>
</dbReference>
<dbReference type="PANTHER" id="PTHR43537">
    <property type="entry name" value="TRANSCRIPTIONAL REGULATOR, GNTR FAMILY"/>
    <property type="match status" value="1"/>
</dbReference>
<dbReference type="GO" id="GO:0003677">
    <property type="term" value="F:DNA binding"/>
    <property type="evidence" value="ECO:0007669"/>
    <property type="project" value="UniProtKB-KW"/>
</dbReference>
<accession>A0A2N5CVI6</accession>
<dbReference type="Pfam" id="PF00392">
    <property type="entry name" value="GntR"/>
    <property type="match status" value="1"/>
</dbReference>
<dbReference type="PANTHER" id="PTHR43537:SF39">
    <property type="entry name" value="HTH-TYPE TRANSCRIPTIONAL REGULATOR MCBR"/>
    <property type="match status" value="1"/>
</dbReference>
<dbReference type="SUPFAM" id="SSF46785">
    <property type="entry name" value="Winged helix' DNA-binding domain"/>
    <property type="match status" value="1"/>
</dbReference>
<dbReference type="AlphaFoldDB" id="A0A2N5CVI6"/>
<keyword evidence="1" id="KW-0805">Transcription regulation</keyword>
<dbReference type="EMBL" id="PJRQ01000015">
    <property type="protein sequence ID" value="PLR17822.1"/>
    <property type="molecule type" value="Genomic_DNA"/>
</dbReference>
<evidence type="ECO:0000259" key="4">
    <source>
        <dbReference type="PROSITE" id="PS50949"/>
    </source>
</evidence>
<dbReference type="InterPro" id="IPR011711">
    <property type="entry name" value="GntR_C"/>
</dbReference>
<dbReference type="KEGG" id="cfh:C1707_11915"/>
<organism evidence="6 7">
    <name type="scientific">Caulobacter flavus</name>
    <dbReference type="NCBI Taxonomy" id="1679497"/>
    <lineage>
        <taxon>Bacteria</taxon>
        <taxon>Pseudomonadati</taxon>
        <taxon>Pseudomonadota</taxon>
        <taxon>Alphaproteobacteria</taxon>
        <taxon>Caulobacterales</taxon>
        <taxon>Caulobacteraceae</taxon>
        <taxon>Caulobacter</taxon>
    </lineage>
</organism>
<name>A0A2N5CVI6_9CAUL</name>
<keyword evidence="2" id="KW-0238">DNA-binding</keyword>
<dbReference type="RefSeq" id="WP_101712554.1">
    <property type="nucleotide sequence ID" value="NZ_CP026100.1"/>
</dbReference>
<dbReference type="InterPro" id="IPR008920">
    <property type="entry name" value="TF_FadR/GntR_C"/>
</dbReference>
<dbReference type="PROSITE" id="PS50949">
    <property type="entry name" value="HTH_GNTR"/>
    <property type="match status" value="1"/>
</dbReference>
<dbReference type="GO" id="GO:0003700">
    <property type="term" value="F:DNA-binding transcription factor activity"/>
    <property type="evidence" value="ECO:0007669"/>
    <property type="project" value="InterPro"/>
</dbReference>
<evidence type="ECO:0000313" key="8">
    <source>
        <dbReference type="Proteomes" id="UP000281192"/>
    </source>
</evidence>
<reference evidence="6 7" key="1">
    <citation type="submission" date="2017-12" db="EMBL/GenBank/DDBJ databases">
        <title>The genome sequence of Caulobacter flavus CGMCC1 15093.</title>
        <authorList>
            <person name="Gao J."/>
            <person name="Mao X."/>
            <person name="Sun J."/>
        </authorList>
    </citation>
    <scope>NUCLEOTIDE SEQUENCE [LARGE SCALE GENOMIC DNA]</scope>
    <source>
        <strain evidence="6 7">CGMCC1 15093</strain>
    </source>
</reference>
<gene>
    <name evidence="5" type="ORF">C1707_11915</name>
    <name evidence="6" type="ORF">CFHF_08335</name>
</gene>
<dbReference type="InterPro" id="IPR036388">
    <property type="entry name" value="WH-like_DNA-bd_sf"/>
</dbReference>
<evidence type="ECO:0000256" key="2">
    <source>
        <dbReference type="ARBA" id="ARBA00023125"/>
    </source>
</evidence>
<keyword evidence="3" id="KW-0804">Transcription</keyword>
<sequence length="241" mass="25765">MAEPKPRRPLADSTAVHDQVYDAIRKALITGKIAPGVGVSLRSLAAELGVSPMPVRDAVRRLAAERALAINPANKRLSVPSLSAERLEQLELARQWIEPELAARAAPRADEALVRKLKLIDQDLEEALRVGDVDRYMVANHAFHFAIYERAGAEVLLAMAGGLWLQIGPFMRVVFGRVGTGSLPADRHAQAMDALKARDAEGARRAIAADLSEGMDKMRAAVEAGAGLTAAPAGQTVITVS</sequence>
<dbReference type="OrthoDB" id="9815654at2"/>
<dbReference type="SUPFAM" id="SSF48008">
    <property type="entry name" value="GntR ligand-binding domain-like"/>
    <property type="match status" value="1"/>
</dbReference>
<dbReference type="InterPro" id="IPR000524">
    <property type="entry name" value="Tscrpt_reg_HTH_GntR"/>
</dbReference>
<dbReference type="SMART" id="SM00895">
    <property type="entry name" value="FCD"/>
    <property type="match status" value="1"/>
</dbReference>
<dbReference type="Proteomes" id="UP000281192">
    <property type="component" value="Chromosome"/>
</dbReference>
<dbReference type="Proteomes" id="UP000234483">
    <property type="component" value="Unassembled WGS sequence"/>
</dbReference>
<dbReference type="InterPro" id="IPR036390">
    <property type="entry name" value="WH_DNA-bd_sf"/>
</dbReference>
<evidence type="ECO:0000313" key="5">
    <source>
        <dbReference type="EMBL" id="AYV46911.1"/>
    </source>
</evidence>
<dbReference type="Pfam" id="PF07729">
    <property type="entry name" value="FCD"/>
    <property type="match status" value="1"/>
</dbReference>
<dbReference type="Gene3D" id="1.20.120.530">
    <property type="entry name" value="GntR ligand-binding domain-like"/>
    <property type="match status" value="1"/>
</dbReference>
<dbReference type="SMART" id="SM00345">
    <property type="entry name" value="HTH_GNTR"/>
    <property type="match status" value="1"/>
</dbReference>
<feature type="domain" description="HTH gntR-type" evidence="4">
    <location>
        <begin position="14"/>
        <end position="82"/>
    </location>
</feature>
<reference evidence="5 8" key="2">
    <citation type="submission" date="2018-01" db="EMBL/GenBank/DDBJ databases">
        <title>Complete genome sequence of Caulobacter flavus RHGG3.</title>
        <authorList>
            <person name="Yang E."/>
        </authorList>
    </citation>
    <scope>NUCLEOTIDE SEQUENCE [LARGE SCALE GENOMIC DNA]</scope>
    <source>
        <strain evidence="5 8">RHGG3</strain>
    </source>
</reference>
<dbReference type="Gene3D" id="1.10.10.10">
    <property type="entry name" value="Winged helix-like DNA-binding domain superfamily/Winged helix DNA-binding domain"/>
    <property type="match status" value="1"/>
</dbReference>
<evidence type="ECO:0000256" key="3">
    <source>
        <dbReference type="ARBA" id="ARBA00023163"/>
    </source>
</evidence>
<keyword evidence="8" id="KW-1185">Reference proteome</keyword>
<evidence type="ECO:0000313" key="6">
    <source>
        <dbReference type="EMBL" id="PLR17822.1"/>
    </source>
</evidence>
<protein>
    <submittedName>
        <fullName evidence="6">GntR family transcriptional regulator</fullName>
    </submittedName>
</protein>
<proteinExistence type="predicted"/>